<evidence type="ECO:0000256" key="4">
    <source>
        <dbReference type="PROSITE-ProRule" id="PRU00335"/>
    </source>
</evidence>
<evidence type="ECO:0000313" key="7">
    <source>
        <dbReference type="Proteomes" id="UP000180113"/>
    </source>
</evidence>
<sequence length="218" mass="24367">MTYDSHVNQPSYAERRKQALREEIIAAAIDVFTESGYHDAGVADIAGRVGIGSSTFYRHFDSKRAILEEVVNTIIRRAADAFDELDSKLVLNTVQDYTQYIYQQGELLQEAFGNLRLMRLILIEAPNIDLEFNNRIASIFEIAIARSVKYIEQGLRAGYLRADLDAIGTSRAAVGMIFGLTLLNANLNPDHNERMRTVRASVRMLLNGVLAESPPTTT</sequence>
<dbReference type="InterPro" id="IPR036271">
    <property type="entry name" value="Tet_transcr_reg_TetR-rel_C_sf"/>
</dbReference>
<dbReference type="EMBL" id="MLHW01000019">
    <property type="protein sequence ID" value="OHT48129.1"/>
    <property type="molecule type" value="Genomic_DNA"/>
</dbReference>
<dbReference type="PANTHER" id="PTHR30055">
    <property type="entry name" value="HTH-TYPE TRANSCRIPTIONAL REGULATOR RUTR"/>
    <property type="match status" value="1"/>
</dbReference>
<feature type="DNA-binding region" description="H-T-H motif" evidence="4">
    <location>
        <begin position="41"/>
        <end position="60"/>
    </location>
</feature>
<dbReference type="Gene3D" id="1.10.357.10">
    <property type="entry name" value="Tetracycline Repressor, domain 2"/>
    <property type="match status" value="1"/>
</dbReference>
<dbReference type="GO" id="GO:0003700">
    <property type="term" value="F:DNA-binding transcription factor activity"/>
    <property type="evidence" value="ECO:0007669"/>
    <property type="project" value="TreeGrafter"/>
</dbReference>
<evidence type="ECO:0000256" key="1">
    <source>
        <dbReference type="ARBA" id="ARBA00023015"/>
    </source>
</evidence>
<dbReference type="InterPro" id="IPR050109">
    <property type="entry name" value="HTH-type_TetR-like_transc_reg"/>
</dbReference>
<reference evidence="6 7" key="1">
    <citation type="submission" date="2016-10" db="EMBL/GenBank/DDBJ databases">
        <title>Evaluation of Human, Animal and Environmental Mycobacterium chelonae Isolates by Core Genome Phylogenomic Analysis, Targeted Gene Comparison, and Anti-microbial Susceptibility Patterns: A Tale of Mistaken Identities.</title>
        <authorList>
            <person name="Fogelson S.B."/>
            <person name="Camus A.C."/>
            <person name="Lorenz W."/>
            <person name="Vasireddy R."/>
            <person name="Vasireddy S."/>
            <person name="Smith T."/>
            <person name="Brown-Elliott B.A."/>
            <person name="Wallace R.J.Jr."/>
            <person name="Hasan N.A."/>
            <person name="Reischl U."/>
            <person name="Sanchez S."/>
        </authorList>
    </citation>
    <scope>NUCLEOTIDE SEQUENCE [LARGE SCALE GENOMIC DNA]</scope>
    <source>
        <strain evidence="6 7">42895</strain>
    </source>
</reference>
<organism evidence="6 7">
    <name type="scientific">Mycobacteroides chelonae</name>
    <name type="common">Mycobacterium chelonae</name>
    <dbReference type="NCBI Taxonomy" id="1774"/>
    <lineage>
        <taxon>Bacteria</taxon>
        <taxon>Bacillati</taxon>
        <taxon>Actinomycetota</taxon>
        <taxon>Actinomycetes</taxon>
        <taxon>Mycobacteriales</taxon>
        <taxon>Mycobacteriaceae</taxon>
        <taxon>Mycobacteroides</taxon>
    </lineage>
</organism>
<protein>
    <recommendedName>
        <fullName evidence="5">HTH tetR-type domain-containing protein</fullName>
    </recommendedName>
</protein>
<dbReference type="SUPFAM" id="SSF48498">
    <property type="entry name" value="Tetracyclin repressor-like, C-terminal domain"/>
    <property type="match status" value="1"/>
</dbReference>
<gene>
    <name evidence="6" type="ORF">BKG62_21005</name>
</gene>
<dbReference type="Proteomes" id="UP000180113">
    <property type="component" value="Unassembled WGS sequence"/>
</dbReference>
<proteinExistence type="predicted"/>
<dbReference type="AlphaFoldDB" id="A0AB73LX57"/>
<dbReference type="InterPro" id="IPR009057">
    <property type="entry name" value="Homeodomain-like_sf"/>
</dbReference>
<dbReference type="PANTHER" id="PTHR30055:SF234">
    <property type="entry name" value="HTH-TYPE TRANSCRIPTIONAL REGULATOR BETI"/>
    <property type="match status" value="1"/>
</dbReference>
<evidence type="ECO:0000256" key="3">
    <source>
        <dbReference type="ARBA" id="ARBA00023163"/>
    </source>
</evidence>
<name>A0AB73LX57_MYCCH</name>
<dbReference type="Pfam" id="PF00440">
    <property type="entry name" value="TetR_N"/>
    <property type="match status" value="1"/>
</dbReference>
<dbReference type="PRINTS" id="PR00455">
    <property type="entry name" value="HTHTETR"/>
</dbReference>
<keyword evidence="1" id="KW-0805">Transcription regulation</keyword>
<keyword evidence="3" id="KW-0804">Transcription</keyword>
<evidence type="ECO:0000259" key="5">
    <source>
        <dbReference type="PROSITE" id="PS50977"/>
    </source>
</evidence>
<dbReference type="PROSITE" id="PS50977">
    <property type="entry name" value="HTH_TETR_2"/>
    <property type="match status" value="1"/>
</dbReference>
<comment type="caution">
    <text evidence="6">The sequence shown here is derived from an EMBL/GenBank/DDBJ whole genome shotgun (WGS) entry which is preliminary data.</text>
</comment>
<accession>A0AB73LX57</accession>
<keyword evidence="2 4" id="KW-0238">DNA-binding</keyword>
<evidence type="ECO:0000256" key="2">
    <source>
        <dbReference type="ARBA" id="ARBA00023125"/>
    </source>
</evidence>
<evidence type="ECO:0000313" key="6">
    <source>
        <dbReference type="EMBL" id="OHT48129.1"/>
    </source>
</evidence>
<dbReference type="GO" id="GO:0000976">
    <property type="term" value="F:transcription cis-regulatory region binding"/>
    <property type="evidence" value="ECO:0007669"/>
    <property type="project" value="TreeGrafter"/>
</dbReference>
<feature type="domain" description="HTH tetR-type" evidence="5">
    <location>
        <begin position="18"/>
        <end position="78"/>
    </location>
</feature>
<dbReference type="SUPFAM" id="SSF46689">
    <property type="entry name" value="Homeodomain-like"/>
    <property type="match status" value="1"/>
</dbReference>
<dbReference type="InterPro" id="IPR001647">
    <property type="entry name" value="HTH_TetR"/>
</dbReference>